<dbReference type="InterPro" id="IPR008920">
    <property type="entry name" value="TF_FadR/GntR_C"/>
</dbReference>
<evidence type="ECO:0000313" key="5">
    <source>
        <dbReference type="EMBL" id="PXW56506.1"/>
    </source>
</evidence>
<dbReference type="OrthoDB" id="9028214at2"/>
<dbReference type="PROSITE" id="PS50949">
    <property type="entry name" value="HTH_GNTR"/>
    <property type="match status" value="1"/>
</dbReference>
<dbReference type="InterPro" id="IPR036390">
    <property type="entry name" value="WH_DNA-bd_sf"/>
</dbReference>
<evidence type="ECO:0000256" key="2">
    <source>
        <dbReference type="ARBA" id="ARBA00023125"/>
    </source>
</evidence>
<dbReference type="Pfam" id="PF00392">
    <property type="entry name" value="GntR"/>
    <property type="match status" value="1"/>
</dbReference>
<dbReference type="Pfam" id="PF07729">
    <property type="entry name" value="FCD"/>
    <property type="match status" value="1"/>
</dbReference>
<dbReference type="PANTHER" id="PTHR43537:SF47">
    <property type="entry name" value="REGULATORY PROTEIN GNTR HTH"/>
    <property type="match status" value="1"/>
</dbReference>
<evidence type="ECO:0000256" key="1">
    <source>
        <dbReference type="ARBA" id="ARBA00023015"/>
    </source>
</evidence>
<dbReference type="PRINTS" id="PR00035">
    <property type="entry name" value="HTHGNTR"/>
</dbReference>
<keyword evidence="1" id="KW-0805">Transcription regulation</keyword>
<dbReference type="InterPro" id="IPR011711">
    <property type="entry name" value="GntR_C"/>
</dbReference>
<evidence type="ECO:0000256" key="3">
    <source>
        <dbReference type="ARBA" id="ARBA00023163"/>
    </source>
</evidence>
<dbReference type="RefSeq" id="WP_110376238.1">
    <property type="nucleotide sequence ID" value="NZ_JAHBRY010000001.1"/>
</dbReference>
<dbReference type="Gene3D" id="1.10.10.10">
    <property type="entry name" value="Winged helix-like DNA-binding domain superfamily/Winged helix DNA-binding domain"/>
    <property type="match status" value="1"/>
</dbReference>
<proteinExistence type="predicted"/>
<comment type="caution">
    <text evidence="5">The sequence shown here is derived from an EMBL/GenBank/DDBJ whole genome shotgun (WGS) entry which is preliminary data.</text>
</comment>
<protein>
    <submittedName>
        <fullName evidence="5">GntR family transcriptional regulator</fullName>
    </submittedName>
</protein>
<feature type="domain" description="HTH gntR-type" evidence="4">
    <location>
        <begin position="8"/>
        <end position="76"/>
    </location>
</feature>
<evidence type="ECO:0000313" key="6">
    <source>
        <dbReference type="Proteomes" id="UP000248021"/>
    </source>
</evidence>
<dbReference type="GO" id="GO:0003700">
    <property type="term" value="F:DNA-binding transcription factor activity"/>
    <property type="evidence" value="ECO:0007669"/>
    <property type="project" value="InterPro"/>
</dbReference>
<dbReference type="SUPFAM" id="SSF46785">
    <property type="entry name" value="Winged helix' DNA-binding domain"/>
    <property type="match status" value="1"/>
</dbReference>
<dbReference type="InterPro" id="IPR000524">
    <property type="entry name" value="Tscrpt_reg_HTH_GntR"/>
</dbReference>
<dbReference type="AlphaFoldDB" id="A0A2V3U1Z4"/>
<accession>A0A2V3U1Z4</accession>
<dbReference type="InterPro" id="IPR036388">
    <property type="entry name" value="WH-like_DNA-bd_sf"/>
</dbReference>
<dbReference type="SMART" id="SM00345">
    <property type="entry name" value="HTH_GNTR"/>
    <property type="match status" value="1"/>
</dbReference>
<dbReference type="CDD" id="cd07377">
    <property type="entry name" value="WHTH_GntR"/>
    <property type="match status" value="1"/>
</dbReference>
<evidence type="ECO:0000259" key="4">
    <source>
        <dbReference type="PROSITE" id="PS50949"/>
    </source>
</evidence>
<reference evidence="5 6" key="1">
    <citation type="submission" date="2018-05" db="EMBL/GenBank/DDBJ databases">
        <title>Genomic Encyclopedia of Type Strains, Phase IV (KMG-IV): sequencing the most valuable type-strain genomes for metagenomic binning, comparative biology and taxonomic classification.</title>
        <authorList>
            <person name="Goeker M."/>
        </authorList>
    </citation>
    <scope>NUCLEOTIDE SEQUENCE [LARGE SCALE GENOMIC DNA]</scope>
    <source>
        <strain evidence="5 6">DSM 6462</strain>
    </source>
</reference>
<sequence>MLTAANRRSLVDNTIDSIRAAILAGTWPIGARVPTETELASLLAVSRNTVREAVSALAHSGLLEVRQGDGTYVRSQTDATALPRVLSEASPDERLDLWRALDETLARLAAERRDFEDIARIATAIDEMFESMKIGSTAGRDLRRFHSSVADAAHNKAFSALYRIILSSISTLSPSGQNLLEAESDAGAVVSTQDEYQALLDAIIGQSPQDAARAARHLVDRFVTAVAGPQAEDPSPPS</sequence>
<dbReference type="EMBL" id="QJJK01000008">
    <property type="protein sequence ID" value="PXW56506.1"/>
    <property type="molecule type" value="Genomic_DNA"/>
</dbReference>
<organism evidence="5 6">
    <name type="scientific">Chelatococcus asaccharovorans</name>
    <dbReference type="NCBI Taxonomy" id="28210"/>
    <lineage>
        <taxon>Bacteria</taxon>
        <taxon>Pseudomonadati</taxon>
        <taxon>Pseudomonadota</taxon>
        <taxon>Alphaproteobacteria</taxon>
        <taxon>Hyphomicrobiales</taxon>
        <taxon>Chelatococcaceae</taxon>
        <taxon>Chelatococcus</taxon>
    </lineage>
</organism>
<keyword evidence="3" id="KW-0804">Transcription</keyword>
<name>A0A2V3U1Z4_9HYPH</name>
<dbReference type="PANTHER" id="PTHR43537">
    <property type="entry name" value="TRANSCRIPTIONAL REGULATOR, GNTR FAMILY"/>
    <property type="match status" value="1"/>
</dbReference>
<dbReference type="Gene3D" id="1.20.120.530">
    <property type="entry name" value="GntR ligand-binding domain-like"/>
    <property type="match status" value="1"/>
</dbReference>
<keyword evidence="6" id="KW-1185">Reference proteome</keyword>
<dbReference type="GO" id="GO:0003677">
    <property type="term" value="F:DNA binding"/>
    <property type="evidence" value="ECO:0007669"/>
    <property type="project" value="UniProtKB-KW"/>
</dbReference>
<keyword evidence="2" id="KW-0238">DNA-binding</keyword>
<gene>
    <name evidence="5" type="ORF">C7450_108258</name>
</gene>
<dbReference type="SMART" id="SM00895">
    <property type="entry name" value="FCD"/>
    <property type="match status" value="1"/>
</dbReference>
<dbReference type="Proteomes" id="UP000248021">
    <property type="component" value="Unassembled WGS sequence"/>
</dbReference>
<dbReference type="SUPFAM" id="SSF48008">
    <property type="entry name" value="GntR ligand-binding domain-like"/>
    <property type="match status" value="1"/>
</dbReference>